<dbReference type="PANTHER" id="PTHR43591:SF106">
    <property type="entry name" value="S-ADENOSYL-L-METHIONINE-DEPENDENT METHYLTRANSFERASE"/>
    <property type="match status" value="1"/>
</dbReference>
<evidence type="ECO:0000313" key="3">
    <source>
        <dbReference type="Proteomes" id="UP001174936"/>
    </source>
</evidence>
<evidence type="ECO:0000313" key="2">
    <source>
        <dbReference type="EMBL" id="KAK0649060.1"/>
    </source>
</evidence>
<dbReference type="GO" id="GO:0032259">
    <property type="term" value="P:methylation"/>
    <property type="evidence" value="ECO:0007669"/>
    <property type="project" value="UniProtKB-KW"/>
</dbReference>
<protein>
    <submittedName>
        <fullName evidence="2">S-adenosyl-L-methionine-dependent methyltransferase</fullName>
    </submittedName>
</protein>
<accession>A0AA39YBW9</accession>
<evidence type="ECO:0000256" key="1">
    <source>
        <dbReference type="ARBA" id="ARBA00038158"/>
    </source>
</evidence>
<reference evidence="2" key="1">
    <citation type="submission" date="2023-06" db="EMBL/GenBank/DDBJ databases">
        <title>Genome-scale phylogeny and comparative genomics of the fungal order Sordariales.</title>
        <authorList>
            <consortium name="Lawrence Berkeley National Laboratory"/>
            <person name="Hensen N."/>
            <person name="Bonometti L."/>
            <person name="Westerberg I."/>
            <person name="Brannstrom I.O."/>
            <person name="Guillou S."/>
            <person name="Cros-Aarteil S."/>
            <person name="Calhoun S."/>
            <person name="Haridas S."/>
            <person name="Kuo A."/>
            <person name="Mondo S."/>
            <person name="Pangilinan J."/>
            <person name="Riley R."/>
            <person name="Labutti K."/>
            <person name="Andreopoulos B."/>
            <person name="Lipzen A."/>
            <person name="Chen C."/>
            <person name="Yanf M."/>
            <person name="Daum C."/>
            <person name="Ng V."/>
            <person name="Clum A."/>
            <person name="Steindorff A."/>
            <person name="Ohm R."/>
            <person name="Martin F."/>
            <person name="Silar P."/>
            <person name="Natvig D."/>
            <person name="Lalanne C."/>
            <person name="Gautier V."/>
            <person name="Ament-Velasquez S.L."/>
            <person name="Kruys A."/>
            <person name="Hutchinson M.I."/>
            <person name="Powell A.J."/>
            <person name="Barry K."/>
            <person name="Miller A.N."/>
            <person name="Grigoriev I.V."/>
            <person name="Debuchy R."/>
            <person name="Gladieux P."/>
            <person name="Thoren M.H."/>
            <person name="Johannesson H."/>
        </authorList>
    </citation>
    <scope>NUCLEOTIDE SEQUENCE</scope>
    <source>
        <strain evidence="2">SMH2532-1</strain>
    </source>
</reference>
<gene>
    <name evidence="2" type="ORF">B0T16DRAFT_409345</name>
</gene>
<comment type="caution">
    <text evidence="2">The sequence shown here is derived from an EMBL/GenBank/DDBJ whole genome shotgun (WGS) entry which is preliminary data.</text>
</comment>
<sequence length="327" mass="36887">MANTDFVLEADLIPRDDTSGEEASLASSNTSLAESVFDYRTLHGRPYKVTETTEYWAPVDAVQNSAFDILHNAQLIALDNKLFQSPLGDELGKVLEIGTGTGMWVVDLAHQYPTASVTGTDITATQPAWIPPNSTFVVEDCLLDWSWPPNHFDFIHIRALYGCVPDWTALYEKAFKHLKPGGWFEHAERGCRLESDHVAIPDDHIFNKWAELAYSGGEKMGRSFSIAEGHQMKEFMEKAGFVDVHERKIKLPLHGWPKNANLKSAGYLGQLALDQSLDGLSTFLFTQVHGWSREEALAFTEAFRKESRKITNYPWIWITIVWGRKPT</sequence>
<dbReference type="SUPFAM" id="SSF53335">
    <property type="entry name" value="S-adenosyl-L-methionine-dependent methyltransferases"/>
    <property type="match status" value="1"/>
</dbReference>
<keyword evidence="3" id="KW-1185">Reference proteome</keyword>
<dbReference type="PANTHER" id="PTHR43591">
    <property type="entry name" value="METHYLTRANSFERASE"/>
    <property type="match status" value="1"/>
</dbReference>
<name>A0AA39YBW9_9PEZI</name>
<dbReference type="AlphaFoldDB" id="A0AA39YBW9"/>
<proteinExistence type="inferred from homology"/>
<comment type="similarity">
    <text evidence="1">Belongs to the methyltransferase superfamily. LaeA methyltransferase family.</text>
</comment>
<dbReference type="CDD" id="cd02440">
    <property type="entry name" value="AdoMet_MTases"/>
    <property type="match status" value="1"/>
</dbReference>
<dbReference type="InterPro" id="IPR029063">
    <property type="entry name" value="SAM-dependent_MTases_sf"/>
</dbReference>
<dbReference type="Pfam" id="PF13489">
    <property type="entry name" value="Methyltransf_23"/>
    <property type="match status" value="1"/>
</dbReference>
<organism evidence="2 3">
    <name type="scientific">Cercophora newfieldiana</name>
    <dbReference type="NCBI Taxonomy" id="92897"/>
    <lineage>
        <taxon>Eukaryota</taxon>
        <taxon>Fungi</taxon>
        <taxon>Dikarya</taxon>
        <taxon>Ascomycota</taxon>
        <taxon>Pezizomycotina</taxon>
        <taxon>Sordariomycetes</taxon>
        <taxon>Sordariomycetidae</taxon>
        <taxon>Sordariales</taxon>
        <taxon>Lasiosphaeriaceae</taxon>
        <taxon>Cercophora</taxon>
    </lineage>
</organism>
<dbReference type="GO" id="GO:0008168">
    <property type="term" value="F:methyltransferase activity"/>
    <property type="evidence" value="ECO:0007669"/>
    <property type="project" value="UniProtKB-KW"/>
</dbReference>
<dbReference type="EMBL" id="JAULSV010000003">
    <property type="protein sequence ID" value="KAK0649060.1"/>
    <property type="molecule type" value="Genomic_DNA"/>
</dbReference>
<dbReference type="Proteomes" id="UP001174936">
    <property type="component" value="Unassembled WGS sequence"/>
</dbReference>
<keyword evidence="2" id="KW-0808">Transferase</keyword>
<dbReference type="Gene3D" id="3.40.50.150">
    <property type="entry name" value="Vaccinia Virus protein VP39"/>
    <property type="match status" value="1"/>
</dbReference>
<keyword evidence="2" id="KW-0489">Methyltransferase</keyword>